<name>A0AAN6ZYU2_9PEZI</name>
<proteinExistence type="predicted"/>
<dbReference type="EMBL" id="MU856879">
    <property type="protein sequence ID" value="KAK4155857.1"/>
    <property type="molecule type" value="Genomic_DNA"/>
</dbReference>
<keyword evidence="2" id="KW-1185">Reference proteome</keyword>
<protein>
    <submittedName>
        <fullName evidence="1">Uncharacterized protein</fullName>
    </submittedName>
</protein>
<evidence type="ECO:0000313" key="1">
    <source>
        <dbReference type="EMBL" id="KAK4155857.1"/>
    </source>
</evidence>
<sequence>MPATPGYMSYRIVQSYYEDLTKSLDVSAVGRLWSTILNLYFTVAEDFGVEVQPRPNKMANDVNISHVHHASNKGEVLYLLETGHVEFEGQKGVWTDTVLQLAEYMAMQRKVTDQTEENAYGVVTVGRYSHFFIMEGGQDSLAGYPGTDDDYHFEFKKDEGAIIDILLQIKATVSRAV</sequence>
<reference evidence="1" key="2">
    <citation type="submission" date="2023-05" db="EMBL/GenBank/DDBJ databases">
        <authorList>
            <consortium name="Lawrence Berkeley National Laboratory"/>
            <person name="Steindorff A."/>
            <person name="Hensen N."/>
            <person name="Bonometti L."/>
            <person name="Westerberg I."/>
            <person name="Brannstrom I.O."/>
            <person name="Guillou S."/>
            <person name="Cros-Aarteil S."/>
            <person name="Calhoun S."/>
            <person name="Haridas S."/>
            <person name="Kuo A."/>
            <person name="Mondo S."/>
            <person name="Pangilinan J."/>
            <person name="Riley R."/>
            <person name="Labutti K."/>
            <person name="Andreopoulos B."/>
            <person name="Lipzen A."/>
            <person name="Chen C."/>
            <person name="Yanf M."/>
            <person name="Daum C."/>
            <person name="Ng V."/>
            <person name="Clum A."/>
            <person name="Ohm R."/>
            <person name="Martin F."/>
            <person name="Silar P."/>
            <person name="Natvig D."/>
            <person name="Lalanne C."/>
            <person name="Gautier V."/>
            <person name="Ament-Velasquez S.L."/>
            <person name="Kruys A."/>
            <person name="Hutchinson M.I."/>
            <person name="Powell A.J."/>
            <person name="Barry K."/>
            <person name="Miller A.N."/>
            <person name="Grigoriev I.V."/>
            <person name="Debuchy R."/>
            <person name="Gladieux P."/>
            <person name="Thoren M.H."/>
            <person name="Johannesson H."/>
        </authorList>
    </citation>
    <scope>NUCLEOTIDE SEQUENCE</scope>
    <source>
        <strain evidence="1">CBS 538.74</strain>
    </source>
</reference>
<evidence type="ECO:0000313" key="2">
    <source>
        <dbReference type="Proteomes" id="UP001302745"/>
    </source>
</evidence>
<organism evidence="1 2">
    <name type="scientific">Chaetomidium leptoderma</name>
    <dbReference type="NCBI Taxonomy" id="669021"/>
    <lineage>
        <taxon>Eukaryota</taxon>
        <taxon>Fungi</taxon>
        <taxon>Dikarya</taxon>
        <taxon>Ascomycota</taxon>
        <taxon>Pezizomycotina</taxon>
        <taxon>Sordariomycetes</taxon>
        <taxon>Sordariomycetidae</taxon>
        <taxon>Sordariales</taxon>
        <taxon>Chaetomiaceae</taxon>
        <taxon>Chaetomidium</taxon>
    </lineage>
</organism>
<gene>
    <name evidence="1" type="ORF">C8A00DRAFT_31301</name>
</gene>
<dbReference type="AlphaFoldDB" id="A0AAN6ZYU2"/>
<reference evidence="1" key="1">
    <citation type="journal article" date="2023" name="Mol. Phylogenet. Evol.">
        <title>Genome-scale phylogeny and comparative genomics of the fungal order Sordariales.</title>
        <authorList>
            <person name="Hensen N."/>
            <person name="Bonometti L."/>
            <person name="Westerberg I."/>
            <person name="Brannstrom I.O."/>
            <person name="Guillou S."/>
            <person name="Cros-Aarteil S."/>
            <person name="Calhoun S."/>
            <person name="Haridas S."/>
            <person name="Kuo A."/>
            <person name="Mondo S."/>
            <person name="Pangilinan J."/>
            <person name="Riley R."/>
            <person name="LaButti K."/>
            <person name="Andreopoulos B."/>
            <person name="Lipzen A."/>
            <person name="Chen C."/>
            <person name="Yan M."/>
            <person name="Daum C."/>
            <person name="Ng V."/>
            <person name="Clum A."/>
            <person name="Steindorff A."/>
            <person name="Ohm R.A."/>
            <person name="Martin F."/>
            <person name="Silar P."/>
            <person name="Natvig D.O."/>
            <person name="Lalanne C."/>
            <person name="Gautier V."/>
            <person name="Ament-Velasquez S.L."/>
            <person name="Kruys A."/>
            <person name="Hutchinson M.I."/>
            <person name="Powell A.J."/>
            <person name="Barry K."/>
            <person name="Miller A.N."/>
            <person name="Grigoriev I.V."/>
            <person name="Debuchy R."/>
            <person name="Gladieux P."/>
            <person name="Hiltunen Thoren M."/>
            <person name="Johannesson H."/>
        </authorList>
    </citation>
    <scope>NUCLEOTIDE SEQUENCE</scope>
    <source>
        <strain evidence="1">CBS 538.74</strain>
    </source>
</reference>
<dbReference type="Proteomes" id="UP001302745">
    <property type="component" value="Unassembled WGS sequence"/>
</dbReference>
<comment type="caution">
    <text evidence="1">The sequence shown here is derived from an EMBL/GenBank/DDBJ whole genome shotgun (WGS) entry which is preliminary data.</text>
</comment>
<accession>A0AAN6ZYU2</accession>